<evidence type="ECO:0000313" key="3">
    <source>
        <dbReference type="Proteomes" id="UP000196475"/>
    </source>
</evidence>
<keyword evidence="1" id="KW-1133">Transmembrane helix</keyword>
<organism evidence="2 3">
    <name type="scientific">Bacillus thermozeamaize</name>
    <dbReference type="NCBI Taxonomy" id="230954"/>
    <lineage>
        <taxon>Bacteria</taxon>
        <taxon>Bacillati</taxon>
        <taxon>Bacillota</taxon>
        <taxon>Bacilli</taxon>
        <taxon>Bacillales</taxon>
        <taxon>Bacillaceae</taxon>
        <taxon>Bacillus</taxon>
    </lineage>
</organism>
<comment type="caution">
    <text evidence="2">The sequence shown here is derived from an EMBL/GenBank/DDBJ whole genome shotgun (WGS) entry which is preliminary data.</text>
</comment>
<name>A0A1Y3PWP6_9BACI</name>
<gene>
    <name evidence="2" type="ORF">BAA01_14255</name>
</gene>
<evidence type="ECO:0008006" key="4">
    <source>
        <dbReference type="Google" id="ProtNLM"/>
    </source>
</evidence>
<feature type="transmembrane region" description="Helical" evidence="1">
    <location>
        <begin position="119"/>
        <end position="140"/>
    </location>
</feature>
<feature type="transmembrane region" description="Helical" evidence="1">
    <location>
        <begin position="7"/>
        <end position="26"/>
    </location>
</feature>
<dbReference type="EMBL" id="LZRT01000056">
    <property type="protein sequence ID" value="OUM88789.1"/>
    <property type="molecule type" value="Genomic_DNA"/>
</dbReference>
<proteinExistence type="predicted"/>
<dbReference type="AlphaFoldDB" id="A0A1Y3PWP6"/>
<accession>A0A1Y3PWP6</accession>
<protein>
    <recommendedName>
        <fullName evidence="4">DUF3169 domain-containing protein</fullName>
    </recommendedName>
</protein>
<keyword evidence="1" id="KW-0812">Transmembrane</keyword>
<evidence type="ECO:0000256" key="1">
    <source>
        <dbReference type="SAM" id="Phobius"/>
    </source>
</evidence>
<sequence>MKKRTFLSLIAGSVSGFILAFTALYARDLSAGILIEQYFFLFPYDWLYLLIGMAVLIGIILSRSFLTQAKRDLERSGEIPEFLEKLTGKALISASLSSCGATIWLIIALAQLFTFDEPFFWLLVNVTLSLFMLLLSQWLLRQCINLFNLVYPERKFQFDMSSQEYFEKLDEAEKYIAYHSAFQAFKSMDMMLLLSLGILVVYAIFVQFALFPMLLLSALWILQKGIYFRETMKFYRAE</sequence>
<evidence type="ECO:0000313" key="2">
    <source>
        <dbReference type="EMBL" id="OUM88789.1"/>
    </source>
</evidence>
<reference evidence="3" key="1">
    <citation type="submission" date="2016-06" db="EMBL/GenBank/DDBJ databases">
        <authorList>
            <person name="Nascimento L."/>
            <person name="Pereira R.V."/>
            <person name="Martins L.F."/>
            <person name="Quaggio R.B."/>
            <person name="Silva A.M."/>
            <person name="Setubal J.C."/>
        </authorList>
    </citation>
    <scope>NUCLEOTIDE SEQUENCE [LARGE SCALE GENOMIC DNA]</scope>
</reference>
<dbReference type="Proteomes" id="UP000196475">
    <property type="component" value="Unassembled WGS sequence"/>
</dbReference>
<keyword evidence="1" id="KW-0472">Membrane</keyword>
<feature type="transmembrane region" description="Helical" evidence="1">
    <location>
        <begin position="90"/>
        <end position="113"/>
    </location>
</feature>
<feature type="transmembrane region" description="Helical" evidence="1">
    <location>
        <begin position="192"/>
        <end position="222"/>
    </location>
</feature>
<feature type="transmembrane region" description="Helical" evidence="1">
    <location>
        <begin position="46"/>
        <end position="66"/>
    </location>
</feature>